<evidence type="ECO:0000313" key="1">
    <source>
        <dbReference type="EMBL" id="CAL1526526.1"/>
    </source>
</evidence>
<evidence type="ECO:0008006" key="3">
    <source>
        <dbReference type="Google" id="ProtNLM"/>
    </source>
</evidence>
<sequence>METLFLVPTDGQCIDHDPECYTLHYACGAVDLVDKLCPLTCAVCKSKTKTCHICTDPFCDGTEPTQRCPPDEPYCLNTVVNEVIGNRHISKTCGSERDCVLLWSDQSSNDTRCRSYDVDQVYNEAFSCYYCCEGNNCNSQVVPLEHTHFRIH</sequence>
<proteinExistence type="predicted"/>
<keyword evidence="2" id="KW-1185">Reference proteome</keyword>
<dbReference type="EMBL" id="CAXITT010000006">
    <property type="protein sequence ID" value="CAL1526526.1"/>
    <property type="molecule type" value="Genomic_DNA"/>
</dbReference>
<evidence type="ECO:0000313" key="2">
    <source>
        <dbReference type="Proteomes" id="UP001497497"/>
    </source>
</evidence>
<name>A0AAV2GZ52_LYMST</name>
<comment type="caution">
    <text evidence="1">The sequence shown here is derived from an EMBL/GenBank/DDBJ whole genome shotgun (WGS) entry which is preliminary data.</text>
</comment>
<reference evidence="1 2" key="1">
    <citation type="submission" date="2024-04" db="EMBL/GenBank/DDBJ databases">
        <authorList>
            <consortium name="Genoscope - CEA"/>
            <person name="William W."/>
        </authorList>
    </citation>
    <scope>NUCLEOTIDE SEQUENCE [LARGE SCALE GENOMIC DNA]</scope>
</reference>
<protein>
    <recommendedName>
        <fullName evidence="3">ShKT domain-containing protein</fullName>
    </recommendedName>
</protein>
<dbReference type="Proteomes" id="UP001497497">
    <property type="component" value="Unassembled WGS sequence"/>
</dbReference>
<accession>A0AAV2GZ52</accession>
<gene>
    <name evidence="1" type="ORF">GSLYS_00000703001</name>
</gene>
<organism evidence="1 2">
    <name type="scientific">Lymnaea stagnalis</name>
    <name type="common">Great pond snail</name>
    <name type="synonym">Helix stagnalis</name>
    <dbReference type="NCBI Taxonomy" id="6523"/>
    <lineage>
        <taxon>Eukaryota</taxon>
        <taxon>Metazoa</taxon>
        <taxon>Spiralia</taxon>
        <taxon>Lophotrochozoa</taxon>
        <taxon>Mollusca</taxon>
        <taxon>Gastropoda</taxon>
        <taxon>Heterobranchia</taxon>
        <taxon>Euthyneura</taxon>
        <taxon>Panpulmonata</taxon>
        <taxon>Hygrophila</taxon>
        <taxon>Lymnaeoidea</taxon>
        <taxon>Lymnaeidae</taxon>
        <taxon>Lymnaea</taxon>
    </lineage>
</organism>
<dbReference type="AlphaFoldDB" id="A0AAV2GZ52"/>